<reference evidence="1 2" key="1">
    <citation type="journal article" date="2018" name="Front. Plant Sci.">
        <title>Red Clover (Trifolium pratense) and Zigzag Clover (T. medium) - A Picture of Genomic Similarities and Differences.</title>
        <authorList>
            <person name="Dluhosova J."/>
            <person name="Istvanek J."/>
            <person name="Nedelnik J."/>
            <person name="Repkova J."/>
        </authorList>
    </citation>
    <scope>NUCLEOTIDE SEQUENCE [LARGE SCALE GENOMIC DNA]</scope>
    <source>
        <strain evidence="2">cv. 10/8</strain>
        <tissue evidence="1">Leaf</tissue>
    </source>
</reference>
<dbReference type="EMBL" id="LXQA010478722">
    <property type="protein sequence ID" value="MCI54403.1"/>
    <property type="molecule type" value="Genomic_DNA"/>
</dbReference>
<name>A0A392SZU4_9FABA</name>
<comment type="caution">
    <text evidence="1">The sequence shown here is derived from an EMBL/GenBank/DDBJ whole genome shotgun (WGS) entry which is preliminary data.</text>
</comment>
<proteinExistence type="predicted"/>
<evidence type="ECO:0000313" key="2">
    <source>
        <dbReference type="Proteomes" id="UP000265520"/>
    </source>
</evidence>
<accession>A0A392SZU4</accession>
<evidence type="ECO:0000313" key="1">
    <source>
        <dbReference type="EMBL" id="MCI54403.1"/>
    </source>
</evidence>
<protein>
    <submittedName>
        <fullName evidence="1">Uncharacterized protein</fullName>
    </submittedName>
</protein>
<keyword evidence="2" id="KW-1185">Reference proteome</keyword>
<dbReference type="Proteomes" id="UP000265520">
    <property type="component" value="Unassembled WGS sequence"/>
</dbReference>
<feature type="non-terminal residue" evidence="1">
    <location>
        <position position="24"/>
    </location>
</feature>
<organism evidence="1 2">
    <name type="scientific">Trifolium medium</name>
    <dbReference type="NCBI Taxonomy" id="97028"/>
    <lineage>
        <taxon>Eukaryota</taxon>
        <taxon>Viridiplantae</taxon>
        <taxon>Streptophyta</taxon>
        <taxon>Embryophyta</taxon>
        <taxon>Tracheophyta</taxon>
        <taxon>Spermatophyta</taxon>
        <taxon>Magnoliopsida</taxon>
        <taxon>eudicotyledons</taxon>
        <taxon>Gunneridae</taxon>
        <taxon>Pentapetalae</taxon>
        <taxon>rosids</taxon>
        <taxon>fabids</taxon>
        <taxon>Fabales</taxon>
        <taxon>Fabaceae</taxon>
        <taxon>Papilionoideae</taxon>
        <taxon>50 kb inversion clade</taxon>
        <taxon>NPAAA clade</taxon>
        <taxon>Hologalegina</taxon>
        <taxon>IRL clade</taxon>
        <taxon>Trifolieae</taxon>
        <taxon>Trifolium</taxon>
    </lineage>
</organism>
<sequence>MDGETYRDTFICDRGIAAVSKEIA</sequence>
<dbReference type="AlphaFoldDB" id="A0A392SZU4"/>